<organism evidence="2 3">
    <name type="scientific">Lentinus brumalis</name>
    <dbReference type="NCBI Taxonomy" id="2498619"/>
    <lineage>
        <taxon>Eukaryota</taxon>
        <taxon>Fungi</taxon>
        <taxon>Dikarya</taxon>
        <taxon>Basidiomycota</taxon>
        <taxon>Agaricomycotina</taxon>
        <taxon>Agaricomycetes</taxon>
        <taxon>Polyporales</taxon>
        <taxon>Polyporaceae</taxon>
        <taxon>Lentinus</taxon>
    </lineage>
</organism>
<evidence type="ECO:0000313" key="2">
    <source>
        <dbReference type="EMBL" id="RDX49022.1"/>
    </source>
</evidence>
<dbReference type="EMBL" id="KZ857408">
    <property type="protein sequence ID" value="RDX49022.1"/>
    <property type="molecule type" value="Genomic_DNA"/>
</dbReference>
<sequence>MAQETLHHRIRLVVHPGELSFRRGFFSCGGVVNIARLTQNPTILPTALVVCCDALCSRSLLFGVEREDGTLEILDDDDLVRCVSAKRELIRASTKAVLAAFAPFDPPGCEHFGACQQEILKLLRPYFVENLEVITREHLFSPWESLVDDGLLGQVSICDECVEHLAERVRSEQMKVWERLPEILDLGEIEGWPSGPDPDDVSFRLTSSSRPDNHQSDISPGPAAAISLDPVAFAVPSLTHGSAANQYSLALFPSLNTTRP</sequence>
<name>A0A371D929_9APHY</name>
<dbReference type="AlphaFoldDB" id="A0A371D929"/>
<dbReference type="Proteomes" id="UP000256964">
    <property type="component" value="Unassembled WGS sequence"/>
</dbReference>
<dbReference type="OrthoDB" id="3036049at2759"/>
<evidence type="ECO:0000313" key="3">
    <source>
        <dbReference type="Proteomes" id="UP000256964"/>
    </source>
</evidence>
<protein>
    <recommendedName>
        <fullName evidence="4">BTB domain-containing protein</fullName>
    </recommendedName>
</protein>
<accession>A0A371D929</accession>
<proteinExistence type="predicted"/>
<feature type="region of interest" description="Disordered" evidence="1">
    <location>
        <begin position="191"/>
        <end position="221"/>
    </location>
</feature>
<gene>
    <name evidence="2" type="ORF">OH76DRAFT_1472212</name>
</gene>
<keyword evidence="3" id="KW-1185">Reference proteome</keyword>
<evidence type="ECO:0008006" key="4">
    <source>
        <dbReference type="Google" id="ProtNLM"/>
    </source>
</evidence>
<evidence type="ECO:0000256" key="1">
    <source>
        <dbReference type="SAM" id="MobiDB-lite"/>
    </source>
</evidence>
<reference evidence="2 3" key="1">
    <citation type="journal article" date="2018" name="Biotechnol. Biofuels">
        <title>Integrative visual omics of the white-rot fungus Polyporus brumalis exposes the biotechnological potential of its oxidative enzymes for delignifying raw plant biomass.</title>
        <authorList>
            <person name="Miyauchi S."/>
            <person name="Rancon A."/>
            <person name="Drula E."/>
            <person name="Hage H."/>
            <person name="Chaduli D."/>
            <person name="Favel A."/>
            <person name="Grisel S."/>
            <person name="Henrissat B."/>
            <person name="Herpoel-Gimbert I."/>
            <person name="Ruiz-Duenas F.J."/>
            <person name="Chevret D."/>
            <person name="Hainaut M."/>
            <person name="Lin J."/>
            <person name="Wang M."/>
            <person name="Pangilinan J."/>
            <person name="Lipzen A."/>
            <person name="Lesage-Meessen L."/>
            <person name="Navarro D."/>
            <person name="Riley R."/>
            <person name="Grigoriev I.V."/>
            <person name="Zhou S."/>
            <person name="Raouche S."/>
            <person name="Rosso M.N."/>
        </authorList>
    </citation>
    <scope>NUCLEOTIDE SEQUENCE [LARGE SCALE GENOMIC DNA]</scope>
    <source>
        <strain evidence="2 3">BRFM 1820</strain>
    </source>
</reference>